<reference evidence="9" key="1">
    <citation type="submission" date="2025-08" db="UniProtKB">
        <authorList>
            <consortium name="RefSeq"/>
        </authorList>
    </citation>
    <scope>IDENTIFICATION</scope>
    <source>
        <tissue evidence="9">Young leaves</tissue>
    </source>
</reference>
<comment type="cofactor">
    <cofactor evidence="1">
        <name>heme</name>
        <dbReference type="ChEBI" id="CHEBI:30413"/>
    </cofactor>
</comment>
<keyword evidence="7" id="KW-0503">Monooxygenase</keyword>
<comment type="similarity">
    <text evidence="2">Belongs to the cytochrome P450 family.</text>
</comment>
<evidence type="ECO:0000256" key="7">
    <source>
        <dbReference type="ARBA" id="ARBA00023033"/>
    </source>
</evidence>
<keyword evidence="5" id="KW-0560">Oxidoreductase</keyword>
<keyword evidence="8" id="KW-1185">Reference proteome</keyword>
<sequence length="173" mass="20128">MGIQMDDKWERKLPFGFDRENLRHVQLEQCIQGENYTVVIEEDWLYSSKWLISVGHDDKIIRDMAISFIMAGRDMTLAAMTGLFWLLTHHSNVEKPLVEEIDLESTLILEKKFDYKSLEELKFLKACLCETMRLYPPVPVPWDSKHAIVNDWLPDGTPVQAGDKSDIFPIWDG</sequence>
<accession>A0A6J1JKB3</accession>
<dbReference type="SUPFAM" id="SSF48264">
    <property type="entry name" value="Cytochrome P450"/>
    <property type="match status" value="1"/>
</dbReference>
<dbReference type="InterPro" id="IPR036396">
    <property type="entry name" value="Cyt_P450_sf"/>
</dbReference>
<dbReference type="Pfam" id="PF00067">
    <property type="entry name" value="p450"/>
    <property type="match status" value="1"/>
</dbReference>
<dbReference type="GO" id="GO:0005506">
    <property type="term" value="F:iron ion binding"/>
    <property type="evidence" value="ECO:0007669"/>
    <property type="project" value="InterPro"/>
</dbReference>
<evidence type="ECO:0000256" key="5">
    <source>
        <dbReference type="ARBA" id="ARBA00023002"/>
    </source>
</evidence>
<evidence type="ECO:0000256" key="3">
    <source>
        <dbReference type="ARBA" id="ARBA00022617"/>
    </source>
</evidence>
<dbReference type="OrthoDB" id="1470350at2759"/>
<evidence type="ECO:0000256" key="1">
    <source>
        <dbReference type="ARBA" id="ARBA00001971"/>
    </source>
</evidence>
<dbReference type="GO" id="GO:0016705">
    <property type="term" value="F:oxidoreductase activity, acting on paired donors, with incorporation or reduction of molecular oxygen"/>
    <property type="evidence" value="ECO:0007669"/>
    <property type="project" value="InterPro"/>
</dbReference>
<dbReference type="RefSeq" id="XP_022989526.1">
    <property type="nucleotide sequence ID" value="XM_023133758.1"/>
</dbReference>
<name>A0A6J1JKB3_CUCMA</name>
<protein>
    <submittedName>
        <fullName evidence="9">Cytochrome P450 94B3-like</fullName>
    </submittedName>
</protein>
<keyword evidence="4" id="KW-0479">Metal-binding</keyword>
<dbReference type="AlphaFoldDB" id="A0A6J1JKB3"/>
<dbReference type="Proteomes" id="UP000504608">
    <property type="component" value="Unplaced"/>
</dbReference>
<keyword evidence="6" id="KW-0408">Iron</keyword>
<evidence type="ECO:0000256" key="6">
    <source>
        <dbReference type="ARBA" id="ARBA00023004"/>
    </source>
</evidence>
<organism evidence="8 9">
    <name type="scientific">Cucurbita maxima</name>
    <name type="common">Pumpkin</name>
    <name type="synonym">Winter squash</name>
    <dbReference type="NCBI Taxonomy" id="3661"/>
    <lineage>
        <taxon>Eukaryota</taxon>
        <taxon>Viridiplantae</taxon>
        <taxon>Streptophyta</taxon>
        <taxon>Embryophyta</taxon>
        <taxon>Tracheophyta</taxon>
        <taxon>Spermatophyta</taxon>
        <taxon>Magnoliopsida</taxon>
        <taxon>eudicotyledons</taxon>
        <taxon>Gunneridae</taxon>
        <taxon>Pentapetalae</taxon>
        <taxon>rosids</taxon>
        <taxon>fabids</taxon>
        <taxon>Cucurbitales</taxon>
        <taxon>Cucurbitaceae</taxon>
        <taxon>Cucurbiteae</taxon>
        <taxon>Cucurbita</taxon>
    </lineage>
</organism>
<dbReference type="PANTHER" id="PTHR24296">
    <property type="entry name" value="CYTOCHROME P450"/>
    <property type="match status" value="1"/>
</dbReference>
<gene>
    <name evidence="9" type="primary">LOC111486589</name>
</gene>
<evidence type="ECO:0000313" key="8">
    <source>
        <dbReference type="Proteomes" id="UP000504608"/>
    </source>
</evidence>
<dbReference type="GO" id="GO:0020037">
    <property type="term" value="F:heme binding"/>
    <property type="evidence" value="ECO:0007669"/>
    <property type="project" value="InterPro"/>
</dbReference>
<dbReference type="Gene3D" id="1.10.630.10">
    <property type="entry name" value="Cytochrome P450"/>
    <property type="match status" value="1"/>
</dbReference>
<evidence type="ECO:0000256" key="4">
    <source>
        <dbReference type="ARBA" id="ARBA00022723"/>
    </source>
</evidence>
<dbReference type="InterPro" id="IPR001128">
    <property type="entry name" value="Cyt_P450"/>
</dbReference>
<evidence type="ECO:0000313" key="9">
    <source>
        <dbReference type="RefSeq" id="XP_022989526.1"/>
    </source>
</evidence>
<evidence type="ECO:0000256" key="2">
    <source>
        <dbReference type="ARBA" id="ARBA00010617"/>
    </source>
</evidence>
<proteinExistence type="inferred from homology"/>
<dbReference type="GeneID" id="111486589"/>
<dbReference type="KEGG" id="cmax:111486589"/>
<keyword evidence="3" id="KW-0349">Heme</keyword>
<dbReference type="GO" id="GO:0004497">
    <property type="term" value="F:monooxygenase activity"/>
    <property type="evidence" value="ECO:0007669"/>
    <property type="project" value="UniProtKB-KW"/>
</dbReference>